<dbReference type="GeneID" id="93335817"/>
<evidence type="ECO:0000256" key="1">
    <source>
        <dbReference type="ARBA" id="ARBA00004202"/>
    </source>
</evidence>
<keyword evidence="4" id="KW-0762">Sugar transport</keyword>
<name>A0A3E2X129_9FIRM</name>
<dbReference type="InterPro" id="IPR050107">
    <property type="entry name" value="ABC_carbohydrate_import_ATPase"/>
</dbReference>
<accession>A0A3E2X129</accession>
<evidence type="ECO:0000256" key="8">
    <source>
        <dbReference type="ARBA" id="ARBA00022967"/>
    </source>
</evidence>
<dbReference type="PANTHER" id="PTHR43790:SF3">
    <property type="entry name" value="D-ALLOSE IMPORT ATP-BINDING PROTEIN ALSA-RELATED"/>
    <property type="match status" value="1"/>
</dbReference>
<feature type="domain" description="ABC transporter" evidence="10">
    <location>
        <begin position="6"/>
        <end position="243"/>
    </location>
</feature>
<dbReference type="PANTHER" id="PTHR43790">
    <property type="entry name" value="CARBOHYDRATE TRANSPORT ATP-BINDING PROTEIN MG119-RELATED"/>
    <property type="match status" value="1"/>
</dbReference>
<dbReference type="SMART" id="SM00382">
    <property type="entry name" value="AAA"/>
    <property type="match status" value="2"/>
</dbReference>
<evidence type="ECO:0000256" key="7">
    <source>
        <dbReference type="ARBA" id="ARBA00022840"/>
    </source>
</evidence>
<dbReference type="CDD" id="cd03215">
    <property type="entry name" value="ABC_Carb_Monos_II"/>
    <property type="match status" value="1"/>
</dbReference>
<keyword evidence="9" id="KW-0472">Membrane</keyword>
<keyword evidence="7 11" id="KW-0067">ATP-binding</keyword>
<dbReference type="AlphaFoldDB" id="A0A3E2X129"/>
<dbReference type="PROSITE" id="PS50893">
    <property type="entry name" value="ABC_TRANSPORTER_2"/>
    <property type="match status" value="2"/>
</dbReference>
<feature type="domain" description="ABC transporter" evidence="10">
    <location>
        <begin position="255"/>
        <end position="495"/>
    </location>
</feature>
<keyword evidence="6" id="KW-0547">Nucleotide-binding</keyword>
<dbReference type="PROSITE" id="PS00211">
    <property type="entry name" value="ABC_TRANSPORTER_1"/>
    <property type="match status" value="1"/>
</dbReference>
<dbReference type="InterPro" id="IPR027417">
    <property type="entry name" value="P-loop_NTPase"/>
</dbReference>
<reference evidence="11 12" key="1">
    <citation type="submission" date="2018-08" db="EMBL/GenBank/DDBJ databases">
        <title>A genome reference for cultivated species of the human gut microbiota.</title>
        <authorList>
            <person name="Zou Y."/>
            <person name="Xue W."/>
            <person name="Luo G."/>
        </authorList>
    </citation>
    <scope>NUCLEOTIDE SEQUENCE [LARGE SCALE GENOMIC DNA]</scope>
    <source>
        <strain evidence="11 12">AF19-21</strain>
    </source>
</reference>
<keyword evidence="8" id="KW-1278">Translocase</keyword>
<dbReference type="InterPro" id="IPR017871">
    <property type="entry name" value="ABC_transporter-like_CS"/>
</dbReference>
<dbReference type="GO" id="GO:0005524">
    <property type="term" value="F:ATP binding"/>
    <property type="evidence" value="ECO:0007669"/>
    <property type="project" value="UniProtKB-KW"/>
</dbReference>
<keyword evidence="3" id="KW-1003">Cell membrane</keyword>
<dbReference type="Gene3D" id="3.40.50.300">
    <property type="entry name" value="P-loop containing nucleotide triphosphate hydrolases"/>
    <property type="match status" value="2"/>
</dbReference>
<dbReference type="GO" id="GO:0005886">
    <property type="term" value="C:plasma membrane"/>
    <property type="evidence" value="ECO:0007669"/>
    <property type="project" value="UniProtKB-SubCell"/>
</dbReference>
<dbReference type="InterPro" id="IPR003593">
    <property type="entry name" value="AAA+_ATPase"/>
</dbReference>
<evidence type="ECO:0000313" key="12">
    <source>
        <dbReference type="Proteomes" id="UP000261111"/>
    </source>
</evidence>
<evidence type="ECO:0000259" key="10">
    <source>
        <dbReference type="PROSITE" id="PS50893"/>
    </source>
</evidence>
<dbReference type="Proteomes" id="UP000261111">
    <property type="component" value="Unassembled WGS sequence"/>
</dbReference>
<comment type="caution">
    <text evidence="11">The sequence shown here is derived from an EMBL/GenBank/DDBJ whole genome shotgun (WGS) entry which is preliminary data.</text>
</comment>
<keyword evidence="5" id="KW-0677">Repeat</keyword>
<gene>
    <name evidence="11" type="ORF">DWX41_01955</name>
</gene>
<evidence type="ECO:0000256" key="6">
    <source>
        <dbReference type="ARBA" id="ARBA00022741"/>
    </source>
</evidence>
<proteinExistence type="predicted"/>
<dbReference type="Pfam" id="PF00005">
    <property type="entry name" value="ABC_tran"/>
    <property type="match status" value="2"/>
</dbReference>
<evidence type="ECO:0000256" key="9">
    <source>
        <dbReference type="ARBA" id="ARBA00023136"/>
    </source>
</evidence>
<sequence length="495" mass="55511">MEEYILEVNNVSKIFPGVKALDHVTLRIHKGEIHAFIGENGAGKSTLMKILNGNYAKDGGSIIFDGQNVDIKCPDDARNLGISIIFQELNLVPHLSVAENIFMGRLFKGKKRLIDWKKVYREADALMERIGYEMDTRTLVEKLSVAQKQMVEIAKALSYKNTKLILMDEPSATLTTKECEKMFEVVRGLKKQGVSVIYISHKLEEINELCEWVTILRDGRIIDSGKIETFTKEEIISKMIGREITNKFPKRDFEAGGKEVLRVENLSRRGVLSDVFFTLREGEILGLAGLVGAGRTEIGRAICGIDYIDSGDVYVEGKKVKITSPKDALHAGIAYLSEDRKQEGLVLKSSVRWNLSMANMHNTLSMGMVNLKKDEKIADEMIEAMQIKTPTKEQYAMNLSGGNQQKIVIGKWLNTNAKVFIFDEPTRGIDVGAKYEIYLLMNQLVRDGKSIIMISSEMPEVLEMSDRVLVVNKGKITADLTGNDKNAQTVMEYAI</sequence>
<comment type="subcellular location">
    <subcellularLocation>
        <location evidence="1">Cell membrane</location>
        <topology evidence="1">Peripheral membrane protein</topology>
    </subcellularLocation>
</comment>
<dbReference type="CDD" id="cd03216">
    <property type="entry name" value="ABC_Carb_Monos_I"/>
    <property type="match status" value="1"/>
</dbReference>
<evidence type="ECO:0000313" key="11">
    <source>
        <dbReference type="EMBL" id="RGC34989.1"/>
    </source>
</evidence>
<evidence type="ECO:0000256" key="3">
    <source>
        <dbReference type="ARBA" id="ARBA00022475"/>
    </source>
</evidence>
<dbReference type="GO" id="GO:0016887">
    <property type="term" value="F:ATP hydrolysis activity"/>
    <property type="evidence" value="ECO:0007669"/>
    <property type="project" value="InterPro"/>
</dbReference>
<evidence type="ECO:0000256" key="2">
    <source>
        <dbReference type="ARBA" id="ARBA00022448"/>
    </source>
</evidence>
<dbReference type="EMBL" id="QVIA01000002">
    <property type="protein sequence ID" value="RGC34989.1"/>
    <property type="molecule type" value="Genomic_DNA"/>
</dbReference>
<organism evidence="11 12">
    <name type="scientific">Hungatella hathewayi</name>
    <dbReference type="NCBI Taxonomy" id="154046"/>
    <lineage>
        <taxon>Bacteria</taxon>
        <taxon>Bacillati</taxon>
        <taxon>Bacillota</taxon>
        <taxon>Clostridia</taxon>
        <taxon>Lachnospirales</taxon>
        <taxon>Lachnospiraceae</taxon>
        <taxon>Hungatella</taxon>
    </lineage>
</organism>
<dbReference type="RefSeq" id="WP_044926890.1">
    <property type="nucleotide sequence ID" value="NZ_QVIA01000002.1"/>
</dbReference>
<dbReference type="InterPro" id="IPR003439">
    <property type="entry name" value="ABC_transporter-like_ATP-bd"/>
</dbReference>
<protein>
    <submittedName>
        <fullName evidence="11">Sugar ABC transporter ATP-binding protein</fullName>
    </submittedName>
</protein>
<evidence type="ECO:0000256" key="4">
    <source>
        <dbReference type="ARBA" id="ARBA00022597"/>
    </source>
</evidence>
<dbReference type="FunFam" id="3.40.50.300:FF:000127">
    <property type="entry name" value="Ribose import ATP-binding protein RbsA"/>
    <property type="match status" value="1"/>
</dbReference>
<dbReference type="SUPFAM" id="SSF52540">
    <property type="entry name" value="P-loop containing nucleoside triphosphate hydrolases"/>
    <property type="match status" value="2"/>
</dbReference>
<evidence type="ECO:0000256" key="5">
    <source>
        <dbReference type="ARBA" id="ARBA00022737"/>
    </source>
</evidence>
<keyword evidence="2" id="KW-0813">Transport</keyword>